<dbReference type="RefSeq" id="WP_075712079.1">
    <property type="nucleotide sequence ID" value="NZ_MJIE01000001.1"/>
</dbReference>
<accession>A0A1Q9JFV1</accession>
<name>A0A1Q9JFV1_9FIRM</name>
<protein>
    <submittedName>
        <fullName evidence="1">Uncharacterized protein</fullName>
    </submittedName>
</protein>
<reference evidence="1 2" key="1">
    <citation type="journal article" date="2016" name="Appl. Environ. Microbiol.">
        <title>Function and Phylogeny of Bacterial Butyryl Coenzyme A:Acetate Transferases and Their Diversity in the Proximal Colon of Swine.</title>
        <authorList>
            <person name="Trachsel J."/>
            <person name="Bayles D.O."/>
            <person name="Looft T."/>
            <person name="Levine U.Y."/>
            <person name="Allen H.K."/>
        </authorList>
    </citation>
    <scope>NUCLEOTIDE SEQUENCE [LARGE SCALE GENOMIC DNA]</scope>
    <source>
        <strain evidence="1 2">68-3-10</strain>
    </source>
</reference>
<proteinExistence type="predicted"/>
<organism evidence="1 2">
    <name type="scientific">Hornefia porci</name>
    <dbReference type="NCBI Taxonomy" id="2652292"/>
    <lineage>
        <taxon>Bacteria</taxon>
        <taxon>Bacillati</taxon>
        <taxon>Bacillota</taxon>
        <taxon>Clostridia</taxon>
        <taxon>Peptostreptococcales</taxon>
        <taxon>Anaerovoracaceae</taxon>
        <taxon>Hornefia</taxon>
    </lineage>
</organism>
<dbReference type="OrthoDB" id="9880346at2"/>
<dbReference type="Proteomes" id="UP000187404">
    <property type="component" value="Unassembled WGS sequence"/>
</dbReference>
<keyword evidence="2" id="KW-1185">Reference proteome</keyword>
<comment type="caution">
    <text evidence="1">The sequence shown here is derived from an EMBL/GenBank/DDBJ whole genome shotgun (WGS) entry which is preliminary data.</text>
</comment>
<dbReference type="EMBL" id="MJIE01000001">
    <property type="protein sequence ID" value="OLR55078.1"/>
    <property type="molecule type" value="Genomic_DNA"/>
</dbReference>
<gene>
    <name evidence="1" type="ORF">BHK98_02760</name>
</gene>
<dbReference type="AlphaFoldDB" id="A0A1Q9JFV1"/>
<evidence type="ECO:0000313" key="2">
    <source>
        <dbReference type="Proteomes" id="UP000187404"/>
    </source>
</evidence>
<evidence type="ECO:0000313" key="1">
    <source>
        <dbReference type="EMBL" id="OLR55078.1"/>
    </source>
</evidence>
<sequence length="248" mass="28825">MLRRKNIIITLALCVAVLVSTINVVQPSYAKAKKSNTAARVMQSLQSKKINKITIMKNGKRVKITNPYRIKTIQRTLKRSKFVRRKKFDGLKGWIYTVTAQKKNGKSVKITIIDDTLIRIHGKVYKVKKLDLKKVKYCYHHGNITPILQNNSIKSMTVQFHDQTIEITEPEKVERAKKCFQDNKFQRIRNDGAKGWIYRINAKDKDGKSVQEITLISETRLLIDQRLYEGKKVDLDSLDELFGINRYE</sequence>